<dbReference type="SMR" id="A0A1I7RLR9"/>
<gene>
    <name evidence="4" type="ORF">BXYJ_LOCUS6112</name>
</gene>
<dbReference type="Pfam" id="PF00011">
    <property type="entry name" value="HSP20"/>
    <property type="match status" value="1"/>
</dbReference>
<evidence type="ECO:0000313" key="4">
    <source>
        <dbReference type="EMBL" id="CAD5220305.1"/>
    </source>
</evidence>
<feature type="domain" description="SHSP" evidence="3">
    <location>
        <begin position="49"/>
        <end position="156"/>
    </location>
</feature>
<evidence type="ECO:0000313" key="7">
    <source>
        <dbReference type="Proteomes" id="UP000659654"/>
    </source>
</evidence>
<dbReference type="PANTHER" id="PTHR45640">
    <property type="entry name" value="HEAT SHOCK PROTEIN HSP-12.2-RELATED"/>
    <property type="match status" value="1"/>
</dbReference>
<dbReference type="EMBL" id="CAJFDI010000003">
    <property type="protein sequence ID" value="CAD5220305.1"/>
    <property type="molecule type" value="Genomic_DNA"/>
</dbReference>
<dbReference type="GO" id="GO:0005634">
    <property type="term" value="C:nucleus"/>
    <property type="evidence" value="ECO:0007669"/>
    <property type="project" value="TreeGrafter"/>
</dbReference>
<dbReference type="GO" id="GO:0051082">
    <property type="term" value="F:unfolded protein binding"/>
    <property type="evidence" value="ECO:0007669"/>
    <property type="project" value="TreeGrafter"/>
</dbReference>
<evidence type="ECO:0000313" key="8">
    <source>
        <dbReference type="WBParaSite" id="BXY_0165400.1"/>
    </source>
</evidence>
<dbReference type="PRINTS" id="PR00299">
    <property type="entry name" value="ACRYSTALLIN"/>
</dbReference>
<dbReference type="SUPFAM" id="SSF49764">
    <property type="entry name" value="HSP20-like chaperones"/>
    <property type="match status" value="1"/>
</dbReference>
<evidence type="ECO:0000259" key="3">
    <source>
        <dbReference type="PROSITE" id="PS01031"/>
    </source>
</evidence>
<dbReference type="GO" id="GO:0042026">
    <property type="term" value="P:protein refolding"/>
    <property type="evidence" value="ECO:0007669"/>
    <property type="project" value="TreeGrafter"/>
</dbReference>
<dbReference type="Gene3D" id="2.60.40.790">
    <property type="match status" value="1"/>
</dbReference>
<dbReference type="EMBL" id="CAJFCV020000003">
    <property type="protein sequence ID" value="CAG9106325.1"/>
    <property type="molecule type" value="Genomic_DNA"/>
</dbReference>
<sequence length="163" mass="18722">MSVFPIVFDSYHARPFHRHCHRRHPNLDSLVDVLGAVQAVEPLLQAVEREHNGYYVNNVEFNKEGDMLVHCETEGFKPEELSVDLEGEVLKISGLHKEEKDDEKVERTFNRHIRIPKNVDVQKISCQVDDKGQLTVKVPAVQPVEAKKQNIPIQVKPAEEKKQ</sequence>
<dbReference type="Proteomes" id="UP000095284">
    <property type="component" value="Unplaced"/>
</dbReference>
<keyword evidence="7" id="KW-1185">Reference proteome</keyword>
<dbReference type="Proteomes" id="UP000659654">
    <property type="component" value="Unassembled WGS sequence"/>
</dbReference>
<dbReference type="InterPro" id="IPR001436">
    <property type="entry name" value="Alpha-crystallin/sHSP_animal"/>
</dbReference>
<dbReference type="InterPro" id="IPR002068">
    <property type="entry name" value="A-crystallin/Hsp20_dom"/>
</dbReference>
<reference evidence="5" key="2">
    <citation type="submission" date="2020-08" db="EMBL/GenBank/DDBJ databases">
        <authorList>
            <person name="Kikuchi T."/>
        </authorList>
    </citation>
    <scope>NUCLEOTIDE SEQUENCE</scope>
    <source>
        <strain evidence="4">Ka4C1</strain>
    </source>
</reference>
<dbReference type="OrthoDB" id="5779639at2759"/>
<proteinExistence type="inferred from homology"/>
<dbReference type="GO" id="GO:0005737">
    <property type="term" value="C:cytoplasm"/>
    <property type="evidence" value="ECO:0007669"/>
    <property type="project" value="TreeGrafter"/>
</dbReference>
<dbReference type="InterPro" id="IPR008978">
    <property type="entry name" value="HSP20-like_chaperone"/>
</dbReference>
<dbReference type="WBParaSite" id="BXY_0165400.1">
    <property type="protein sequence ID" value="BXY_0165400.1"/>
    <property type="gene ID" value="BXY_0165400"/>
</dbReference>
<dbReference type="eggNOG" id="KOG3591">
    <property type="taxonomic scope" value="Eukaryota"/>
</dbReference>
<accession>A0A1I7RLR9</accession>
<evidence type="ECO:0000313" key="5">
    <source>
        <dbReference type="EMBL" id="CAG9106325.1"/>
    </source>
</evidence>
<organism evidence="6 8">
    <name type="scientific">Bursaphelenchus xylophilus</name>
    <name type="common">Pinewood nematode worm</name>
    <name type="synonym">Aphelenchoides xylophilus</name>
    <dbReference type="NCBI Taxonomy" id="6326"/>
    <lineage>
        <taxon>Eukaryota</taxon>
        <taxon>Metazoa</taxon>
        <taxon>Ecdysozoa</taxon>
        <taxon>Nematoda</taxon>
        <taxon>Chromadorea</taxon>
        <taxon>Rhabditida</taxon>
        <taxon>Tylenchina</taxon>
        <taxon>Tylenchomorpha</taxon>
        <taxon>Aphelenchoidea</taxon>
        <taxon>Aphelenchoididae</taxon>
        <taxon>Bursaphelenchus</taxon>
    </lineage>
</organism>
<evidence type="ECO:0000256" key="2">
    <source>
        <dbReference type="RuleBase" id="RU003616"/>
    </source>
</evidence>
<dbReference type="Proteomes" id="UP000582659">
    <property type="component" value="Unassembled WGS sequence"/>
</dbReference>
<dbReference type="GO" id="GO:0009408">
    <property type="term" value="P:response to heat"/>
    <property type="evidence" value="ECO:0007669"/>
    <property type="project" value="TreeGrafter"/>
</dbReference>
<reference evidence="8" key="1">
    <citation type="submission" date="2016-11" db="UniProtKB">
        <authorList>
            <consortium name="WormBaseParasite"/>
        </authorList>
    </citation>
    <scope>IDENTIFICATION</scope>
</reference>
<evidence type="ECO:0000313" key="6">
    <source>
        <dbReference type="Proteomes" id="UP000095284"/>
    </source>
</evidence>
<name>A0A1I7RLR9_BURXY</name>
<evidence type="ECO:0000256" key="1">
    <source>
        <dbReference type="PROSITE-ProRule" id="PRU00285"/>
    </source>
</evidence>
<protein>
    <submittedName>
        <fullName evidence="4">(pine wood nematode) hypothetical protein</fullName>
    </submittedName>
    <submittedName>
        <fullName evidence="8">SHSP domain-containing protein</fullName>
    </submittedName>
</protein>
<comment type="similarity">
    <text evidence="1 2">Belongs to the small heat shock protein (HSP20) family.</text>
</comment>
<dbReference type="PROSITE" id="PS01031">
    <property type="entry name" value="SHSP"/>
    <property type="match status" value="1"/>
</dbReference>
<dbReference type="AlphaFoldDB" id="A0A1I7RLR9"/>
<dbReference type="PANTHER" id="PTHR45640:SF26">
    <property type="entry name" value="RE23625P"/>
    <property type="match status" value="1"/>
</dbReference>
<dbReference type="CDD" id="cd06526">
    <property type="entry name" value="metazoan_ACD"/>
    <property type="match status" value="1"/>
</dbReference>